<keyword evidence="10" id="KW-1185">Reference proteome</keyword>
<keyword evidence="2" id="KW-0678">Repressor</keyword>
<sequence length="147" mass="16423">MTTLKYSRQREAIKDFLAGRKDHPTADTVYTNMRGQFPNISLGTVYRNLALLSEIGEIAKISTGEGAERFDGNPVDHYHFVCTGCHSVSDLEMPEIAHINILAGQNFDGEIKGHVAYFYGLCGDCARKQKASHAKKSKQDTIFQKIR</sequence>
<dbReference type="Gene3D" id="1.10.10.10">
    <property type="entry name" value="Winged helix-like DNA-binding domain superfamily/Winged helix DNA-binding domain"/>
    <property type="match status" value="1"/>
</dbReference>
<feature type="binding site" evidence="7">
    <location>
        <position position="82"/>
    </location>
    <ligand>
        <name>Zn(2+)</name>
        <dbReference type="ChEBI" id="CHEBI:29105"/>
    </ligand>
</feature>
<dbReference type="CDD" id="cd07153">
    <property type="entry name" value="Fur_like"/>
    <property type="match status" value="1"/>
</dbReference>
<proteinExistence type="inferred from homology"/>
<organism evidence="9 10">
    <name type="scientific">Anaerobium acetethylicum</name>
    <dbReference type="NCBI Taxonomy" id="1619234"/>
    <lineage>
        <taxon>Bacteria</taxon>
        <taxon>Bacillati</taxon>
        <taxon>Bacillota</taxon>
        <taxon>Clostridia</taxon>
        <taxon>Lachnospirales</taxon>
        <taxon>Lachnospiraceae</taxon>
        <taxon>Anaerobium</taxon>
    </lineage>
</organism>
<dbReference type="GO" id="GO:0008270">
    <property type="term" value="F:zinc ion binding"/>
    <property type="evidence" value="ECO:0007669"/>
    <property type="project" value="TreeGrafter"/>
</dbReference>
<dbReference type="PANTHER" id="PTHR33202">
    <property type="entry name" value="ZINC UPTAKE REGULATION PROTEIN"/>
    <property type="match status" value="1"/>
</dbReference>
<evidence type="ECO:0000256" key="7">
    <source>
        <dbReference type="PIRSR" id="PIRSR602481-1"/>
    </source>
</evidence>
<dbReference type="GO" id="GO:1900376">
    <property type="term" value="P:regulation of secondary metabolite biosynthetic process"/>
    <property type="evidence" value="ECO:0007669"/>
    <property type="project" value="TreeGrafter"/>
</dbReference>
<dbReference type="InterPro" id="IPR002481">
    <property type="entry name" value="FUR"/>
</dbReference>
<dbReference type="RefSeq" id="WP_091232225.1">
    <property type="nucleotide sequence ID" value="NZ_FMKA01000006.1"/>
</dbReference>
<dbReference type="AlphaFoldDB" id="A0A1D3TSA5"/>
<evidence type="ECO:0000256" key="5">
    <source>
        <dbReference type="ARBA" id="ARBA00023125"/>
    </source>
</evidence>
<dbReference type="GO" id="GO:0000976">
    <property type="term" value="F:transcription cis-regulatory region binding"/>
    <property type="evidence" value="ECO:0007669"/>
    <property type="project" value="TreeGrafter"/>
</dbReference>
<dbReference type="InterPro" id="IPR036390">
    <property type="entry name" value="WH_DNA-bd_sf"/>
</dbReference>
<evidence type="ECO:0000256" key="4">
    <source>
        <dbReference type="ARBA" id="ARBA00023015"/>
    </source>
</evidence>
<evidence type="ECO:0000256" key="3">
    <source>
        <dbReference type="ARBA" id="ARBA00022833"/>
    </source>
</evidence>
<name>A0A1D3TSA5_9FIRM</name>
<evidence type="ECO:0000256" key="8">
    <source>
        <dbReference type="PIRSR" id="PIRSR602481-2"/>
    </source>
</evidence>
<evidence type="ECO:0000256" key="6">
    <source>
        <dbReference type="ARBA" id="ARBA00023163"/>
    </source>
</evidence>
<accession>A0A1D3TSA5</accession>
<dbReference type="GO" id="GO:0003700">
    <property type="term" value="F:DNA-binding transcription factor activity"/>
    <property type="evidence" value="ECO:0007669"/>
    <property type="project" value="InterPro"/>
</dbReference>
<evidence type="ECO:0000256" key="1">
    <source>
        <dbReference type="ARBA" id="ARBA00007957"/>
    </source>
</evidence>
<comment type="similarity">
    <text evidence="1">Belongs to the Fur family.</text>
</comment>
<feature type="binding site" evidence="7">
    <location>
        <position position="122"/>
    </location>
    <ligand>
        <name>Zn(2+)</name>
        <dbReference type="ChEBI" id="CHEBI:29105"/>
    </ligand>
</feature>
<dbReference type="STRING" id="1619234.SAMN05421730_100631"/>
<keyword evidence="3 7" id="KW-0862">Zinc</keyword>
<comment type="cofactor">
    <cofactor evidence="7">
        <name>Zn(2+)</name>
        <dbReference type="ChEBI" id="CHEBI:29105"/>
    </cofactor>
    <text evidence="7">Binds 1 zinc ion per subunit.</text>
</comment>
<dbReference type="SUPFAM" id="SSF46785">
    <property type="entry name" value="Winged helix' DNA-binding domain"/>
    <property type="match status" value="1"/>
</dbReference>
<keyword evidence="5" id="KW-0238">DNA-binding</keyword>
<protein>
    <submittedName>
        <fullName evidence="9">Fur family transcriptional regulator, peroxide stress response regulator</fullName>
    </submittedName>
</protein>
<keyword evidence="7" id="KW-0479">Metal-binding</keyword>
<dbReference type="InterPro" id="IPR036388">
    <property type="entry name" value="WH-like_DNA-bd_sf"/>
</dbReference>
<dbReference type="InterPro" id="IPR043135">
    <property type="entry name" value="Fur_C"/>
</dbReference>
<dbReference type="GO" id="GO:0045892">
    <property type="term" value="P:negative regulation of DNA-templated transcription"/>
    <property type="evidence" value="ECO:0007669"/>
    <property type="project" value="TreeGrafter"/>
</dbReference>
<comment type="cofactor">
    <cofactor evidence="8">
        <name>Mn(2+)</name>
        <dbReference type="ChEBI" id="CHEBI:29035"/>
    </cofactor>
    <cofactor evidence="8">
        <name>Fe(2+)</name>
        <dbReference type="ChEBI" id="CHEBI:29033"/>
    </cofactor>
    <text evidence="8">Binds 1 Mn(2+) or Fe(2+) ion per subunit.</text>
</comment>
<reference evidence="9 10" key="1">
    <citation type="submission" date="2016-09" db="EMBL/GenBank/DDBJ databases">
        <authorList>
            <person name="Capua I."/>
            <person name="De Benedictis P."/>
            <person name="Joannis T."/>
            <person name="Lombin L.H."/>
            <person name="Cattoli G."/>
        </authorList>
    </citation>
    <scope>NUCLEOTIDE SEQUENCE [LARGE SCALE GENOMIC DNA]</scope>
    <source>
        <strain evidence="9 10">GluBS11</strain>
    </source>
</reference>
<feature type="binding site" evidence="7">
    <location>
        <position position="85"/>
    </location>
    <ligand>
        <name>Zn(2+)</name>
        <dbReference type="ChEBI" id="CHEBI:29105"/>
    </ligand>
</feature>
<dbReference type="OrthoDB" id="8659436at2"/>
<dbReference type="EMBL" id="FMKA01000006">
    <property type="protein sequence ID" value="SCP96732.1"/>
    <property type="molecule type" value="Genomic_DNA"/>
</dbReference>
<dbReference type="Proteomes" id="UP000199315">
    <property type="component" value="Unassembled WGS sequence"/>
</dbReference>
<dbReference type="Pfam" id="PF01475">
    <property type="entry name" value="FUR"/>
    <property type="match status" value="1"/>
</dbReference>
<dbReference type="PANTHER" id="PTHR33202:SF7">
    <property type="entry name" value="FERRIC UPTAKE REGULATION PROTEIN"/>
    <property type="match status" value="1"/>
</dbReference>
<feature type="binding site" evidence="7">
    <location>
        <position position="125"/>
    </location>
    <ligand>
        <name>Zn(2+)</name>
        <dbReference type="ChEBI" id="CHEBI:29105"/>
    </ligand>
</feature>
<dbReference type="Gene3D" id="3.30.1490.190">
    <property type="match status" value="1"/>
</dbReference>
<evidence type="ECO:0000313" key="10">
    <source>
        <dbReference type="Proteomes" id="UP000199315"/>
    </source>
</evidence>
<gene>
    <name evidence="9" type="ORF">SAMN05421730_100631</name>
</gene>
<feature type="binding site" evidence="8">
    <location>
        <position position="114"/>
    </location>
    <ligand>
        <name>Fe cation</name>
        <dbReference type="ChEBI" id="CHEBI:24875"/>
    </ligand>
</feature>
<evidence type="ECO:0000256" key="2">
    <source>
        <dbReference type="ARBA" id="ARBA00022491"/>
    </source>
</evidence>
<keyword evidence="6" id="KW-0804">Transcription</keyword>
<evidence type="ECO:0000313" key="9">
    <source>
        <dbReference type="EMBL" id="SCP96732.1"/>
    </source>
</evidence>
<keyword evidence="8" id="KW-0408">Iron</keyword>
<keyword evidence="4" id="KW-0805">Transcription regulation</keyword>